<comment type="caution">
    <text evidence="1">The sequence shown here is derived from an EMBL/GenBank/DDBJ whole genome shotgun (WGS) entry which is preliminary data.</text>
</comment>
<dbReference type="OrthoDB" id="8481600at2"/>
<feature type="non-terminal residue" evidence="1">
    <location>
        <position position="137"/>
    </location>
</feature>
<protein>
    <submittedName>
        <fullName evidence="1">Uncharacterized protein</fullName>
    </submittedName>
</protein>
<sequence length="137" mass="15177">MLDVSVTVFVKDGTTIVLELTFDRKVDGLQTGFMNRKIFKMDGAKVFSFWSGEDDTNIRTLSYTMKLGENGEVSIDKEALRDRLDTTLYERFSRIDIADIVIPVAKGFVVNGEKADYETGISVSSAGDVNGDGFDDL</sequence>
<name>A0A1J8P501_9GAMM</name>
<dbReference type="Gene3D" id="2.130.10.130">
    <property type="entry name" value="Integrin alpha, N-terminal"/>
    <property type="match status" value="1"/>
</dbReference>
<organism evidence="1 2">
    <name type="scientific">Bathymodiolus thermophilus thioautotrophic gill symbiont</name>
    <dbReference type="NCBI Taxonomy" id="2360"/>
    <lineage>
        <taxon>Bacteria</taxon>
        <taxon>Pseudomonadati</taxon>
        <taxon>Pseudomonadota</taxon>
        <taxon>Gammaproteobacteria</taxon>
        <taxon>sulfur-oxidizing symbionts</taxon>
    </lineage>
</organism>
<dbReference type="Proteomes" id="UP000182798">
    <property type="component" value="Unassembled WGS sequence"/>
</dbReference>
<evidence type="ECO:0000313" key="2">
    <source>
        <dbReference type="Proteomes" id="UP000182798"/>
    </source>
</evidence>
<dbReference type="AlphaFoldDB" id="A0A1J8P501"/>
<dbReference type="EMBL" id="MIQH01001093">
    <property type="protein sequence ID" value="OJA03083.1"/>
    <property type="molecule type" value="Genomic_DNA"/>
</dbReference>
<reference evidence="2" key="1">
    <citation type="submission" date="2016-09" db="EMBL/GenBank/DDBJ databases">
        <title>Genome Sequence of Bathymodiolus thermophilus sulfur-oxidizing gill endosymbiont.</title>
        <authorList>
            <person name="Ponnudurai R."/>
            <person name="Kleiner M."/>
            <person name="Sayavedra L."/>
            <person name="Thuermer A."/>
            <person name="Felbeck H."/>
            <person name="Schlueter R."/>
            <person name="Schweder T."/>
            <person name="Markert S."/>
        </authorList>
    </citation>
    <scope>NUCLEOTIDE SEQUENCE [LARGE SCALE GENOMIC DNA]</scope>
    <source>
        <strain evidence="2">BAT/CrabSpa'14</strain>
    </source>
</reference>
<dbReference type="RefSeq" id="WP_143108937.1">
    <property type="nucleotide sequence ID" value="NZ_MIQH01001093.1"/>
</dbReference>
<gene>
    <name evidence="1" type="ORF">BGC33_01565</name>
</gene>
<evidence type="ECO:0000313" key="1">
    <source>
        <dbReference type="EMBL" id="OJA03083.1"/>
    </source>
</evidence>
<proteinExistence type="predicted"/>
<accession>A0A1J8P501</accession>
<dbReference type="InterPro" id="IPR028994">
    <property type="entry name" value="Integrin_alpha_N"/>
</dbReference>